<proteinExistence type="predicted"/>
<dbReference type="SUPFAM" id="SSF52151">
    <property type="entry name" value="FabD/lysophospholipase-like"/>
    <property type="match status" value="1"/>
</dbReference>
<dbReference type="PROSITE" id="PS51635">
    <property type="entry name" value="PNPLA"/>
    <property type="match status" value="1"/>
</dbReference>
<evidence type="ECO:0000256" key="2">
    <source>
        <dbReference type="PROSITE-ProRule" id="PRU01161"/>
    </source>
</evidence>
<comment type="caution">
    <text evidence="5">The sequence shown here is derived from an EMBL/GenBank/DDBJ whole genome shotgun (WGS) entry which is preliminary data.</text>
</comment>
<feature type="chain" id="PRO_5024446349" evidence="3">
    <location>
        <begin position="19"/>
        <end position="404"/>
    </location>
</feature>
<feature type="short sequence motif" description="GXGXXG" evidence="2">
    <location>
        <begin position="85"/>
        <end position="90"/>
    </location>
</feature>
<feature type="signal peptide" evidence="3">
    <location>
        <begin position="1"/>
        <end position="18"/>
    </location>
</feature>
<gene>
    <name evidence="5" type="ORF">F1189_29525</name>
</gene>
<keyword evidence="2" id="KW-0442">Lipid degradation</keyword>
<organism evidence="5 6">
    <name type="scientific">Rhodovastum atsumiense</name>
    <dbReference type="NCBI Taxonomy" id="504468"/>
    <lineage>
        <taxon>Bacteria</taxon>
        <taxon>Pseudomonadati</taxon>
        <taxon>Pseudomonadota</taxon>
        <taxon>Alphaproteobacteria</taxon>
        <taxon>Acetobacterales</taxon>
        <taxon>Acetobacteraceae</taxon>
        <taxon>Rhodovastum</taxon>
    </lineage>
</organism>
<protein>
    <submittedName>
        <fullName evidence="5">Patatin family protein</fullName>
    </submittedName>
</protein>
<keyword evidence="6" id="KW-1185">Reference proteome</keyword>
<keyword evidence="2" id="KW-0378">Hydrolase</keyword>
<dbReference type="EMBL" id="VWPK01000088">
    <property type="protein sequence ID" value="KAA5608348.1"/>
    <property type="molecule type" value="Genomic_DNA"/>
</dbReference>
<dbReference type="InterPro" id="IPR002641">
    <property type="entry name" value="PNPLA_dom"/>
</dbReference>
<dbReference type="AlphaFoldDB" id="A0A5M6ILA9"/>
<dbReference type="RefSeq" id="WP_150045457.1">
    <property type="nucleotide sequence ID" value="NZ_OW485601.1"/>
</dbReference>
<keyword evidence="1 2" id="KW-0443">Lipid metabolism</keyword>
<keyword evidence="3" id="KW-0732">Signal</keyword>
<dbReference type="GO" id="GO:0016787">
    <property type="term" value="F:hydrolase activity"/>
    <property type="evidence" value="ECO:0007669"/>
    <property type="project" value="UniProtKB-UniRule"/>
</dbReference>
<evidence type="ECO:0000313" key="6">
    <source>
        <dbReference type="Proteomes" id="UP000325255"/>
    </source>
</evidence>
<sequence length="404" mass="44581">MARWLAAMLLLVLPAACALTRVPAPPGPDTEAIAVLGLPNARFWVDRSPEGLLQEVIRLSEREAATTPPGPDGRRPTTSFLAISGGGDDGAFGAGLLVGWSAAGTRPQFQVVTGISTGALTAPFAFLGPDYDTQLREVYTGSARRDIVLLRWLGSALLFGEALADTAPLYRLISRYTNEDMLAAIAREYAKGRLLLIGTTNLDLQRPVLWNIGAIAASGHPEALALFRSILLASASIPGAFPPVMIDVESSGRQYQEMHVDGGATAQVFLYPPSLQLGRRLRDRGIQRERIAYVIRNARMDPEWASTERRLMRIAARSISTMIHFSGLNDVVRIYQTTRRDHIGFRLAYIDADFQMEHRQSFEPAYMRALFEYGYEKARNGYPWRLRPPGFAQEGQASRPDPVR</sequence>
<evidence type="ECO:0000256" key="1">
    <source>
        <dbReference type="ARBA" id="ARBA00023098"/>
    </source>
</evidence>
<reference evidence="5 6" key="1">
    <citation type="submission" date="2019-09" db="EMBL/GenBank/DDBJ databases">
        <title>Genome sequence of Rhodovastum atsumiense, a diverse member of the Acetobacteraceae family of non-sulfur purple photosynthetic bacteria.</title>
        <authorList>
            <person name="Meyer T."/>
            <person name="Kyndt J."/>
        </authorList>
    </citation>
    <scope>NUCLEOTIDE SEQUENCE [LARGE SCALE GENOMIC DNA]</scope>
    <source>
        <strain evidence="5 6">DSM 21279</strain>
    </source>
</reference>
<dbReference type="OrthoDB" id="323481at2"/>
<evidence type="ECO:0000259" key="4">
    <source>
        <dbReference type="PROSITE" id="PS51635"/>
    </source>
</evidence>
<dbReference type="Pfam" id="PF01734">
    <property type="entry name" value="Patatin"/>
    <property type="match status" value="1"/>
</dbReference>
<dbReference type="Proteomes" id="UP000325255">
    <property type="component" value="Unassembled WGS sequence"/>
</dbReference>
<dbReference type="InterPro" id="IPR016035">
    <property type="entry name" value="Acyl_Trfase/lysoPLipase"/>
</dbReference>
<evidence type="ECO:0000256" key="3">
    <source>
        <dbReference type="SAM" id="SignalP"/>
    </source>
</evidence>
<feature type="active site" description="Nucleophile" evidence="2">
    <location>
        <position position="116"/>
    </location>
</feature>
<feature type="short sequence motif" description="GXSXG" evidence="2">
    <location>
        <begin position="114"/>
        <end position="118"/>
    </location>
</feature>
<name>A0A5M6ILA9_9PROT</name>
<feature type="short sequence motif" description="DGA/G" evidence="2">
    <location>
        <begin position="261"/>
        <end position="263"/>
    </location>
</feature>
<evidence type="ECO:0000313" key="5">
    <source>
        <dbReference type="EMBL" id="KAA5608348.1"/>
    </source>
</evidence>
<dbReference type="GO" id="GO:0016042">
    <property type="term" value="P:lipid catabolic process"/>
    <property type="evidence" value="ECO:0007669"/>
    <property type="project" value="UniProtKB-UniRule"/>
</dbReference>
<feature type="domain" description="PNPLA" evidence="4">
    <location>
        <begin position="81"/>
        <end position="274"/>
    </location>
</feature>
<dbReference type="Gene3D" id="3.40.1090.10">
    <property type="entry name" value="Cytosolic phospholipase A2 catalytic domain"/>
    <property type="match status" value="1"/>
</dbReference>
<feature type="active site" description="Proton acceptor" evidence="2">
    <location>
        <position position="261"/>
    </location>
</feature>
<accession>A0A5M6ILA9</accession>